<proteinExistence type="predicted"/>
<dbReference type="AlphaFoldDB" id="A0AAV6QVT5"/>
<evidence type="ECO:0000313" key="2">
    <source>
        <dbReference type="Proteomes" id="UP000693946"/>
    </source>
</evidence>
<evidence type="ECO:0000313" key="1">
    <source>
        <dbReference type="EMBL" id="KAG7496423.1"/>
    </source>
</evidence>
<reference evidence="1 2" key="1">
    <citation type="journal article" date="2021" name="Sci. Rep.">
        <title>Chromosome anchoring in Senegalese sole (Solea senegalensis) reveals sex-associated markers and genome rearrangements in flatfish.</title>
        <authorList>
            <person name="Guerrero-Cozar I."/>
            <person name="Gomez-Garrido J."/>
            <person name="Berbel C."/>
            <person name="Martinez-Blanch J.F."/>
            <person name="Alioto T."/>
            <person name="Claros M.G."/>
            <person name="Gagnaire P.A."/>
            <person name="Manchado M."/>
        </authorList>
    </citation>
    <scope>NUCLEOTIDE SEQUENCE [LARGE SCALE GENOMIC DNA]</scope>
    <source>
        <strain evidence="1">Sse05_10M</strain>
    </source>
</reference>
<dbReference type="Proteomes" id="UP000693946">
    <property type="component" value="Linkage Group LG3"/>
</dbReference>
<name>A0AAV6QVT5_SOLSE</name>
<protein>
    <submittedName>
        <fullName evidence="1">Uncharacterized protein</fullName>
    </submittedName>
</protein>
<accession>A0AAV6QVT5</accession>
<dbReference type="EMBL" id="JAGKHQ010000015">
    <property type="protein sequence ID" value="KAG7496423.1"/>
    <property type="molecule type" value="Genomic_DNA"/>
</dbReference>
<gene>
    <name evidence="1" type="ORF">JOB18_018829</name>
</gene>
<keyword evidence="2" id="KW-1185">Reference proteome</keyword>
<organism evidence="1 2">
    <name type="scientific">Solea senegalensis</name>
    <name type="common">Senegalese sole</name>
    <dbReference type="NCBI Taxonomy" id="28829"/>
    <lineage>
        <taxon>Eukaryota</taxon>
        <taxon>Metazoa</taxon>
        <taxon>Chordata</taxon>
        <taxon>Craniata</taxon>
        <taxon>Vertebrata</taxon>
        <taxon>Euteleostomi</taxon>
        <taxon>Actinopterygii</taxon>
        <taxon>Neopterygii</taxon>
        <taxon>Teleostei</taxon>
        <taxon>Neoteleostei</taxon>
        <taxon>Acanthomorphata</taxon>
        <taxon>Carangaria</taxon>
        <taxon>Pleuronectiformes</taxon>
        <taxon>Pleuronectoidei</taxon>
        <taxon>Soleidae</taxon>
        <taxon>Solea</taxon>
    </lineage>
</organism>
<comment type="caution">
    <text evidence="1">The sequence shown here is derived from an EMBL/GenBank/DDBJ whole genome shotgun (WGS) entry which is preliminary data.</text>
</comment>
<sequence>MEITQQAEEDELKWRQVVVGDKDTVIGGIPQEGHVDLISNGSCQGSEFQVKTDGGSFPFFKWDRENLPGAGAHINTSTYRTLNLINLRATKLHLVVSQVTHHQA</sequence>